<feature type="region of interest" description="Disordered" evidence="10">
    <location>
        <begin position="32"/>
        <end position="139"/>
    </location>
</feature>
<evidence type="ECO:0000256" key="10">
    <source>
        <dbReference type="SAM" id="MobiDB-lite"/>
    </source>
</evidence>
<keyword evidence="12" id="KW-1185">Reference proteome</keyword>
<evidence type="ECO:0000256" key="5">
    <source>
        <dbReference type="ARBA" id="ARBA00022537"/>
    </source>
</evidence>
<proteinExistence type="predicted"/>
<evidence type="ECO:0000256" key="3">
    <source>
        <dbReference type="ARBA" id="ARBA00022483"/>
    </source>
</evidence>
<organism evidence="11 12">
    <name type="scientific">Oedothorax gibbosus</name>
    <dbReference type="NCBI Taxonomy" id="931172"/>
    <lineage>
        <taxon>Eukaryota</taxon>
        <taxon>Metazoa</taxon>
        <taxon>Ecdysozoa</taxon>
        <taxon>Arthropoda</taxon>
        <taxon>Chelicerata</taxon>
        <taxon>Arachnida</taxon>
        <taxon>Araneae</taxon>
        <taxon>Araneomorphae</taxon>
        <taxon>Entelegynae</taxon>
        <taxon>Araneoidea</taxon>
        <taxon>Linyphiidae</taxon>
        <taxon>Erigoninae</taxon>
        <taxon>Oedothorax</taxon>
    </lineage>
</organism>
<dbReference type="GO" id="GO:0005576">
    <property type="term" value="C:extracellular region"/>
    <property type="evidence" value="ECO:0007669"/>
    <property type="project" value="UniProtKB-SubCell"/>
</dbReference>
<feature type="compositionally biased region" description="Polar residues" evidence="10">
    <location>
        <begin position="78"/>
        <end position="90"/>
    </location>
</feature>
<dbReference type="GO" id="GO:0044231">
    <property type="term" value="C:host cell presynaptic membrane"/>
    <property type="evidence" value="ECO:0007669"/>
    <property type="project" value="UniProtKB-KW"/>
</dbReference>
<keyword evidence="9" id="KW-0472">Membrane</keyword>
<evidence type="ECO:0000256" key="2">
    <source>
        <dbReference type="ARBA" id="ARBA00004613"/>
    </source>
</evidence>
<evidence type="ECO:0000256" key="1">
    <source>
        <dbReference type="ARBA" id="ARBA00004175"/>
    </source>
</evidence>
<protein>
    <recommendedName>
        <fullName evidence="13">Ankyrin</fullName>
    </recommendedName>
</protein>
<feature type="compositionally biased region" description="Basic and acidic residues" evidence="10">
    <location>
        <begin position="60"/>
        <end position="71"/>
    </location>
</feature>
<keyword evidence="3" id="KW-0268">Exocytosis</keyword>
<evidence type="ECO:0000313" key="11">
    <source>
        <dbReference type="EMBL" id="KAG8174016.1"/>
    </source>
</evidence>
<dbReference type="GO" id="GO:0044218">
    <property type="term" value="C:other organism cell membrane"/>
    <property type="evidence" value="ECO:0007669"/>
    <property type="project" value="UniProtKB-KW"/>
</dbReference>
<name>A0AAV6TRE7_9ARAC</name>
<keyword evidence="6" id="KW-0800">Toxin</keyword>
<evidence type="ECO:0000256" key="6">
    <source>
        <dbReference type="ARBA" id="ARBA00022656"/>
    </source>
</evidence>
<dbReference type="SMART" id="SM00248">
    <property type="entry name" value="ANK"/>
    <property type="match status" value="2"/>
</dbReference>
<evidence type="ECO:0000313" key="12">
    <source>
        <dbReference type="Proteomes" id="UP000827092"/>
    </source>
</evidence>
<keyword evidence="4" id="KW-0964">Secreted</keyword>
<accession>A0AAV6TRE7</accession>
<keyword evidence="5" id="KW-1052">Target cell membrane</keyword>
<feature type="compositionally biased region" description="Polar residues" evidence="10">
    <location>
        <begin position="98"/>
        <end position="108"/>
    </location>
</feature>
<reference evidence="11 12" key="1">
    <citation type="journal article" date="2022" name="Nat. Ecol. Evol.">
        <title>A masculinizing supergene underlies an exaggerated male reproductive morph in a spider.</title>
        <authorList>
            <person name="Hendrickx F."/>
            <person name="De Corte Z."/>
            <person name="Sonet G."/>
            <person name="Van Belleghem S.M."/>
            <person name="Kostlbacher S."/>
            <person name="Vangestel C."/>
        </authorList>
    </citation>
    <scope>NUCLEOTIDE SEQUENCE [LARGE SCALE GENOMIC DNA]</scope>
    <source>
        <strain evidence="11">W744_W776</strain>
    </source>
</reference>
<dbReference type="Proteomes" id="UP000827092">
    <property type="component" value="Unassembled WGS sequence"/>
</dbReference>
<feature type="compositionally biased region" description="Basic and acidic residues" evidence="10">
    <location>
        <begin position="123"/>
        <end position="139"/>
    </location>
</feature>
<keyword evidence="8" id="KW-0638">Presynaptic neurotoxin</keyword>
<evidence type="ECO:0008006" key="13">
    <source>
        <dbReference type="Google" id="ProtNLM"/>
    </source>
</evidence>
<feature type="compositionally biased region" description="Basic and acidic residues" evidence="10">
    <location>
        <begin position="40"/>
        <end position="51"/>
    </location>
</feature>
<dbReference type="EMBL" id="JAFNEN010001359">
    <property type="protein sequence ID" value="KAG8174016.1"/>
    <property type="molecule type" value="Genomic_DNA"/>
</dbReference>
<dbReference type="InterPro" id="IPR002110">
    <property type="entry name" value="Ankyrin_rpt"/>
</dbReference>
<dbReference type="InterPro" id="IPR036770">
    <property type="entry name" value="Ankyrin_rpt-contain_sf"/>
</dbReference>
<keyword evidence="9" id="KW-1053">Target membrane</keyword>
<evidence type="ECO:0000256" key="8">
    <source>
        <dbReference type="ARBA" id="ARBA00023028"/>
    </source>
</evidence>
<keyword evidence="7" id="KW-0528">Neurotoxin</keyword>
<evidence type="ECO:0000256" key="7">
    <source>
        <dbReference type="ARBA" id="ARBA00022699"/>
    </source>
</evidence>
<dbReference type="Gene3D" id="1.25.40.20">
    <property type="entry name" value="Ankyrin repeat-containing domain"/>
    <property type="match status" value="1"/>
</dbReference>
<evidence type="ECO:0000256" key="4">
    <source>
        <dbReference type="ARBA" id="ARBA00022525"/>
    </source>
</evidence>
<comment type="caution">
    <text evidence="11">The sequence shown here is derived from an EMBL/GenBank/DDBJ whole genome shotgun (WGS) entry which is preliminary data.</text>
</comment>
<dbReference type="SUPFAM" id="SSF48403">
    <property type="entry name" value="Ankyrin repeat"/>
    <property type="match status" value="1"/>
</dbReference>
<dbReference type="GO" id="GO:0090729">
    <property type="term" value="F:toxin activity"/>
    <property type="evidence" value="ECO:0007669"/>
    <property type="project" value="UniProtKB-KW"/>
</dbReference>
<dbReference type="GO" id="GO:0006887">
    <property type="term" value="P:exocytosis"/>
    <property type="evidence" value="ECO:0007669"/>
    <property type="project" value="UniProtKB-KW"/>
</dbReference>
<comment type="subcellular location">
    <subcellularLocation>
        <location evidence="2">Secreted</location>
    </subcellularLocation>
    <subcellularLocation>
        <location evidence="1">Target cell membrane</location>
    </subcellularLocation>
</comment>
<evidence type="ECO:0000256" key="9">
    <source>
        <dbReference type="ARBA" id="ARBA00023298"/>
    </source>
</evidence>
<sequence length="516" mass="58711">MMDLQKEEGILEQKFDEGIEKGKIEVAKAMLAEGGSSSKSDLEDNLSREELSSLIDGEDANERLPLRDVRSFPRKKSSTFSSKSPDGESTPSDEKLGSSVTGNKATKNSAEHTDVFRFSPVNENRESSVIAEDRGSSTKNKEINVEHQDNHPEKRFMSMPNQGLRNKSNSNRASDLACTINGSNTNEVPDIKVMKPSEEYHSGGHLNHELGSTSNLNRADGSGGNMNEEPHATTDTVVKFYDYYLGSLSLQLFNICEEKNIDKARFYQKINFLYENGRLYDVLFSQNKEGDTLLHVAIKKNDVDLTKEVLRILKRPYNSNDSYKYRYFKDKEESEKPLSKVINTKNREKKDVITLLIEGDNPECISAVFKYLIRENFNRKNEEGYAPLHEAMRLKSSNAVEKLLESEHVEVELRDESLHKAYNYVYDEEITQLFINYYNNKINDLHKRLVDSNRKLAQTEHNLSKRKSIFAYSGVASFFAQISKVICDIITERIPLLNNVLSVTASPPGLMVYLIH</sequence>
<gene>
    <name evidence="11" type="ORF">JTE90_024162</name>
</gene>
<dbReference type="AlphaFoldDB" id="A0AAV6TRE7"/>